<sequence length="89" mass="9855">MSGQDWTEVVGAIGLIALITTVISVTIVQLGATWRAKAALAREAEYRQLTEAVVQTQEVTERRLADLGERFGTMQARLAEIERVLKQVE</sequence>
<proteinExistence type="predicted"/>
<organism evidence="2 3">
    <name type="scientific">Micromonospora deserti</name>
    <dbReference type="NCBI Taxonomy" id="2070366"/>
    <lineage>
        <taxon>Bacteria</taxon>
        <taxon>Bacillati</taxon>
        <taxon>Actinomycetota</taxon>
        <taxon>Actinomycetes</taxon>
        <taxon>Micromonosporales</taxon>
        <taxon>Micromonosporaceae</taxon>
        <taxon>Micromonospora</taxon>
    </lineage>
</organism>
<name>A0A2W2CSR9_9ACTN</name>
<evidence type="ECO:0008006" key="4">
    <source>
        <dbReference type="Google" id="ProtNLM"/>
    </source>
</evidence>
<dbReference type="RefSeq" id="WP_111132480.1">
    <property type="nucleotide sequence ID" value="NZ_POUB01000007.1"/>
</dbReference>
<protein>
    <recommendedName>
        <fullName evidence="4">DUF2746 domain-containing protein</fullName>
    </recommendedName>
</protein>
<dbReference type="Proteomes" id="UP000248749">
    <property type="component" value="Unassembled WGS sequence"/>
</dbReference>
<dbReference type="AlphaFoldDB" id="A0A2W2CSR9"/>
<dbReference type="EMBL" id="POUB01000007">
    <property type="protein sequence ID" value="PZG02556.1"/>
    <property type="molecule type" value="Genomic_DNA"/>
</dbReference>
<gene>
    <name evidence="2" type="ORF">C1I99_02265</name>
</gene>
<reference evidence="2 3" key="1">
    <citation type="submission" date="2018-01" db="EMBL/GenBank/DDBJ databases">
        <title>Draft genome sequence of Salinispora sp. 13K206.</title>
        <authorList>
            <person name="Sahin N."/>
            <person name="Saygin H."/>
            <person name="Ay H."/>
        </authorList>
    </citation>
    <scope>NUCLEOTIDE SEQUENCE [LARGE SCALE GENOMIC DNA]</scope>
    <source>
        <strain evidence="2 3">13K206</strain>
    </source>
</reference>
<comment type="caution">
    <text evidence="2">The sequence shown here is derived from an EMBL/GenBank/DDBJ whole genome shotgun (WGS) entry which is preliminary data.</text>
</comment>
<feature type="transmembrane region" description="Helical" evidence="1">
    <location>
        <begin position="12"/>
        <end position="32"/>
    </location>
</feature>
<keyword evidence="3" id="KW-1185">Reference proteome</keyword>
<evidence type="ECO:0000256" key="1">
    <source>
        <dbReference type="SAM" id="Phobius"/>
    </source>
</evidence>
<dbReference type="OrthoDB" id="4319152at2"/>
<accession>A0A2W2CSR9</accession>
<evidence type="ECO:0000313" key="3">
    <source>
        <dbReference type="Proteomes" id="UP000248749"/>
    </source>
</evidence>
<evidence type="ECO:0000313" key="2">
    <source>
        <dbReference type="EMBL" id="PZG02556.1"/>
    </source>
</evidence>
<keyword evidence="1" id="KW-1133">Transmembrane helix</keyword>
<keyword evidence="1" id="KW-0472">Membrane</keyword>
<keyword evidence="1" id="KW-0812">Transmembrane</keyword>